<dbReference type="Proteomes" id="UP000183561">
    <property type="component" value="Unassembled WGS sequence"/>
</dbReference>
<dbReference type="GO" id="GO:0016740">
    <property type="term" value="F:transferase activity"/>
    <property type="evidence" value="ECO:0007669"/>
    <property type="project" value="UniProtKB-KW"/>
</dbReference>
<dbReference type="OrthoDB" id="3177103at2"/>
<reference evidence="3" key="1">
    <citation type="submission" date="2016-10" db="EMBL/GenBank/DDBJ databases">
        <authorList>
            <person name="Varghese N."/>
            <person name="Submissions S."/>
        </authorList>
    </citation>
    <scope>NUCLEOTIDE SEQUENCE [LARGE SCALE GENOMIC DNA]</scope>
    <source>
        <strain evidence="3">DSM 44498</strain>
    </source>
</reference>
<dbReference type="EMBL" id="FNSV01000005">
    <property type="protein sequence ID" value="SEC17313.1"/>
    <property type="molecule type" value="Genomic_DNA"/>
</dbReference>
<feature type="domain" description="Glycosyltransferase 2-like" evidence="1">
    <location>
        <begin position="11"/>
        <end position="111"/>
    </location>
</feature>
<dbReference type="CDD" id="cd00761">
    <property type="entry name" value="Glyco_tranf_GTA_type"/>
    <property type="match status" value="1"/>
</dbReference>
<name>A0A1H4QCE5_9NOCA</name>
<dbReference type="AlphaFoldDB" id="A0A1H4QCE5"/>
<keyword evidence="2" id="KW-0808">Transferase</keyword>
<organism evidence="2 3">
    <name type="scientific">Rhodococcus koreensis</name>
    <dbReference type="NCBI Taxonomy" id="99653"/>
    <lineage>
        <taxon>Bacteria</taxon>
        <taxon>Bacillati</taxon>
        <taxon>Actinomycetota</taxon>
        <taxon>Actinomycetes</taxon>
        <taxon>Mycobacteriales</taxon>
        <taxon>Nocardiaceae</taxon>
        <taxon>Rhodococcus</taxon>
    </lineage>
</organism>
<proteinExistence type="predicted"/>
<accession>A0A1H4QCE5</accession>
<dbReference type="Pfam" id="PF00535">
    <property type="entry name" value="Glycos_transf_2"/>
    <property type="match status" value="1"/>
</dbReference>
<dbReference type="InterPro" id="IPR001173">
    <property type="entry name" value="Glyco_trans_2-like"/>
</dbReference>
<dbReference type="Gene3D" id="3.90.550.10">
    <property type="entry name" value="Spore Coat Polysaccharide Biosynthesis Protein SpsA, Chain A"/>
    <property type="match status" value="1"/>
</dbReference>
<dbReference type="SUPFAM" id="SSF53448">
    <property type="entry name" value="Nucleotide-diphospho-sugar transferases"/>
    <property type="match status" value="1"/>
</dbReference>
<keyword evidence="3" id="KW-1185">Reference proteome</keyword>
<dbReference type="InterPro" id="IPR050834">
    <property type="entry name" value="Glycosyltransf_2"/>
</dbReference>
<dbReference type="PANTHER" id="PTHR43685:SF2">
    <property type="entry name" value="GLYCOSYLTRANSFERASE 2-LIKE DOMAIN-CONTAINING PROTEIN"/>
    <property type="match status" value="1"/>
</dbReference>
<dbReference type="RefSeq" id="WP_072940965.1">
    <property type="nucleotide sequence ID" value="NZ_FNSV01000005.1"/>
</dbReference>
<evidence type="ECO:0000313" key="2">
    <source>
        <dbReference type="EMBL" id="SEC17313.1"/>
    </source>
</evidence>
<dbReference type="InterPro" id="IPR029044">
    <property type="entry name" value="Nucleotide-diphossugar_trans"/>
</dbReference>
<dbReference type="PANTHER" id="PTHR43685">
    <property type="entry name" value="GLYCOSYLTRANSFERASE"/>
    <property type="match status" value="1"/>
</dbReference>
<gene>
    <name evidence="2" type="ORF">SAMN04490239_3142</name>
</gene>
<protein>
    <submittedName>
        <fullName evidence="2">Glycosyl transferase family 2</fullName>
    </submittedName>
</protein>
<evidence type="ECO:0000313" key="3">
    <source>
        <dbReference type="Proteomes" id="UP000183561"/>
    </source>
</evidence>
<evidence type="ECO:0000259" key="1">
    <source>
        <dbReference type="Pfam" id="PF00535"/>
    </source>
</evidence>
<sequence>MSVSRPLPAFSFLTTAYRTEPYLVQTIESVRGQTRTDWELIVVDNGRSDEIAAIVRSYASDSRIRLVRQENRGYEGGVTAAAALARGQYFCVLDSDDLLMPDFCARTGTVLAADRGIDAVGCDAFLFDDHGGTHKGYLRSIGFRTRPHPGHPLTLTDMLAGYIPYYTGAVRREAWSAVCGYEHATQEVEADVVMWLRLVASGFDVRMLPERLARCRVRKDSVSRDPAGVEAFDRRIQRSFQTVVHSTSRAEDLDALRTNLQRLRYHQAMRQARRSLLEGDLVAARVEAKAAFAQRHTLRAALVACSLSLFPQTMRRLHPLKQRATAALEHTIGRRSESVSRL</sequence>